<proteinExistence type="predicted"/>
<evidence type="ECO:0000313" key="2">
    <source>
        <dbReference type="EMBL" id="MED6126909.1"/>
    </source>
</evidence>
<feature type="compositionally biased region" description="Basic and acidic residues" evidence="1">
    <location>
        <begin position="86"/>
        <end position="98"/>
    </location>
</feature>
<evidence type="ECO:0000313" key="3">
    <source>
        <dbReference type="Proteomes" id="UP001341840"/>
    </source>
</evidence>
<comment type="caution">
    <text evidence="2">The sequence shown here is derived from an EMBL/GenBank/DDBJ whole genome shotgun (WGS) entry which is preliminary data.</text>
</comment>
<accession>A0ABU6RSJ5</accession>
<dbReference type="Proteomes" id="UP001341840">
    <property type="component" value="Unassembled WGS sequence"/>
</dbReference>
<dbReference type="EMBL" id="JASCZI010031506">
    <property type="protein sequence ID" value="MED6126909.1"/>
    <property type="molecule type" value="Genomic_DNA"/>
</dbReference>
<gene>
    <name evidence="2" type="ORF">PIB30_083028</name>
</gene>
<organism evidence="2 3">
    <name type="scientific">Stylosanthes scabra</name>
    <dbReference type="NCBI Taxonomy" id="79078"/>
    <lineage>
        <taxon>Eukaryota</taxon>
        <taxon>Viridiplantae</taxon>
        <taxon>Streptophyta</taxon>
        <taxon>Embryophyta</taxon>
        <taxon>Tracheophyta</taxon>
        <taxon>Spermatophyta</taxon>
        <taxon>Magnoliopsida</taxon>
        <taxon>eudicotyledons</taxon>
        <taxon>Gunneridae</taxon>
        <taxon>Pentapetalae</taxon>
        <taxon>rosids</taxon>
        <taxon>fabids</taxon>
        <taxon>Fabales</taxon>
        <taxon>Fabaceae</taxon>
        <taxon>Papilionoideae</taxon>
        <taxon>50 kb inversion clade</taxon>
        <taxon>dalbergioids sensu lato</taxon>
        <taxon>Dalbergieae</taxon>
        <taxon>Pterocarpus clade</taxon>
        <taxon>Stylosanthes</taxon>
    </lineage>
</organism>
<feature type="region of interest" description="Disordered" evidence="1">
    <location>
        <begin position="1"/>
        <end position="98"/>
    </location>
</feature>
<sequence length="186" mass="20756">MQDDTSQKVTKQTGPVESESKKAHKHIPPVNQIQKEIIKPGPEEKRFPKHGPNTANKNLRGKAKVSEPSIASESQKNIAVAPKSSLSEEDREKRRQMDEEILADMRRRNQVDLDKFEASKISKNFLDSFVVRNAYLTQNPPFREGNGGECRSDAGARSEAPLGRPPNPSSKVLIHVQNTSKSVSFD</sequence>
<evidence type="ECO:0000256" key="1">
    <source>
        <dbReference type="SAM" id="MobiDB-lite"/>
    </source>
</evidence>
<feature type="compositionally biased region" description="Polar residues" evidence="1">
    <location>
        <begin position="176"/>
        <end position="186"/>
    </location>
</feature>
<protein>
    <submittedName>
        <fullName evidence="2">Uncharacterized protein</fullName>
    </submittedName>
</protein>
<feature type="compositionally biased region" description="Basic and acidic residues" evidence="1">
    <location>
        <begin position="36"/>
        <end position="46"/>
    </location>
</feature>
<reference evidence="2 3" key="1">
    <citation type="journal article" date="2023" name="Plants (Basel)">
        <title>Bridging the Gap: Combining Genomics and Transcriptomics Approaches to Understand Stylosanthes scabra, an Orphan Legume from the Brazilian Caatinga.</title>
        <authorList>
            <person name="Ferreira-Neto J.R.C."/>
            <person name="da Silva M.D."/>
            <person name="Binneck E."/>
            <person name="de Melo N.F."/>
            <person name="da Silva R.H."/>
            <person name="de Melo A.L.T.M."/>
            <person name="Pandolfi V."/>
            <person name="Bustamante F.O."/>
            <person name="Brasileiro-Vidal A.C."/>
            <person name="Benko-Iseppon A.M."/>
        </authorList>
    </citation>
    <scope>NUCLEOTIDE SEQUENCE [LARGE SCALE GENOMIC DNA]</scope>
    <source>
        <tissue evidence="2">Leaves</tissue>
    </source>
</reference>
<name>A0ABU6RSJ5_9FABA</name>
<keyword evidence="3" id="KW-1185">Reference proteome</keyword>
<feature type="region of interest" description="Disordered" evidence="1">
    <location>
        <begin position="136"/>
        <end position="186"/>
    </location>
</feature>